<accession>A0AAE5BWX0</accession>
<gene>
    <name evidence="2" type="ORF">GV832_19380</name>
</gene>
<dbReference type="AlphaFoldDB" id="A0AAE5BWX0"/>
<sequence length="192" mass="20532">MFARISQSLATAARSPRAEPILGLIAFAESSFFPVPAEIMFLPMCLARPERAMRYAVIAGAASVLGGIFGWVIGHYLFELVALPLLDFWGKAAAFEALKDQTGVGMLLLLLVTSGVAHLPPMKVVTILAGVVGFNLWLFIAAAMVARFGKYLLLGWALARYGAAVADVIKKRLALVAGLVIVVALAYLFLKP</sequence>
<keyword evidence="1" id="KW-0812">Transmembrane</keyword>
<comment type="caution">
    <text evidence="2">The sequence shown here is derived from an EMBL/GenBank/DDBJ whole genome shotgun (WGS) entry which is preliminary data.</text>
</comment>
<keyword evidence="3" id="KW-1185">Reference proteome</keyword>
<evidence type="ECO:0000313" key="3">
    <source>
        <dbReference type="Proteomes" id="UP001193501"/>
    </source>
</evidence>
<evidence type="ECO:0000313" key="2">
    <source>
        <dbReference type="EMBL" id="NBZ89752.1"/>
    </source>
</evidence>
<feature type="transmembrane region" description="Helical" evidence="1">
    <location>
        <begin position="55"/>
        <end position="78"/>
    </location>
</feature>
<dbReference type="PANTHER" id="PTHR42709">
    <property type="entry name" value="ALKALINE PHOSPHATASE LIKE PROTEIN"/>
    <property type="match status" value="1"/>
</dbReference>
<reference evidence="2" key="1">
    <citation type="submission" date="2020-01" db="EMBL/GenBank/DDBJ databases">
        <authorList>
            <person name="Chen W.-M."/>
        </authorList>
    </citation>
    <scope>NUCLEOTIDE SEQUENCE</scope>
    <source>
        <strain evidence="2">CYK-10</strain>
    </source>
</reference>
<dbReference type="InterPro" id="IPR051311">
    <property type="entry name" value="DedA_domain"/>
</dbReference>
<evidence type="ECO:0000256" key="1">
    <source>
        <dbReference type="SAM" id="Phobius"/>
    </source>
</evidence>
<keyword evidence="1" id="KW-1133">Transmembrane helix</keyword>
<protein>
    <submittedName>
        <fullName evidence="2">DedA family protein</fullName>
    </submittedName>
</protein>
<feature type="transmembrane region" description="Helical" evidence="1">
    <location>
        <begin position="124"/>
        <end position="142"/>
    </location>
</feature>
<dbReference type="RefSeq" id="WP_168776546.1">
    <property type="nucleotide sequence ID" value="NZ_JAABNR010000032.1"/>
</dbReference>
<name>A0AAE5BWX0_9RHOB</name>
<feature type="transmembrane region" description="Helical" evidence="1">
    <location>
        <begin position="173"/>
        <end position="190"/>
    </location>
</feature>
<dbReference type="Proteomes" id="UP001193501">
    <property type="component" value="Unassembled WGS sequence"/>
</dbReference>
<dbReference type="EMBL" id="JAABNR010000032">
    <property type="protein sequence ID" value="NBZ89752.1"/>
    <property type="molecule type" value="Genomic_DNA"/>
</dbReference>
<organism evidence="2 3">
    <name type="scientific">Stagnihabitans tardus</name>
    <dbReference type="NCBI Taxonomy" id="2699202"/>
    <lineage>
        <taxon>Bacteria</taxon>
        <taxon>Pseudomonadati</taxon>
        <taxon>Pseudomonadota</taxon>
        <taxon>Alphaproteobacteria</taxon>
        <taxon>Rhodobacterales</taxon>
        <taxon>Paracoccaceae</taxon>
        <taxon>Stagnihabitans</taxon>
    </lineage>
</organism>
<feature type="transmembrane region" description="Helical" evidence="1">
    <location>
        <begin position="98"/>
        <end position="117"/>
    </location>
</feature>
<proteinExistence type="predicted"/>
<keyword evidence="1" id="KW-0472">Membrane</keyword>
<dbReference type="PANTHER" id="PTHR42709:SF11">
    <property type="entry name" value="DEDA FAMILY PROTEIN"/>
    <property type="match status" value="1"/>
</dbReference>
<dbReference type="GO" id="GO:0005886">
    <property type="term" value="C:plasma membrane"/>
    <property type="evidence" value="ECO:0007669"/>
    <property type="project" value="TreeGrafter"/>
</dbReference>
<feature type="transmembrane region" description="Helical" evidence="1">
    <location>
        <begin position="20"/>
        <end position="43"/>
    </location>
</feature>